<protein>
    <recommendedName>
        <fullName evidence="4">DUF1145 domain-containing protein</fullName>
    </recommendedName>
</protein>
<keyword evidence="3" id="KW-1185">Reference proteome</keyword>
<keyword evidence="1" id="KW-1133">Transmembrane helix</keyword>
<evidence type="ECO:0000313" key="3">
    <source>
        <dbReference type="Proteomes" id="UP000235162"/>
    </source>
</evidence>
<organism evidence="2 3">
    <name type="scientific">Halioglobus japonicus</name>
    <dbReference type="NCBI Taxonomy" id="930805"/>
    <lineage>
        <taxon>Bacteria</taxon>
        <taxon>Pseudomonadati</taxon>
        <taxon>Pseudomonadota</taxon>
        <taxon>Gammaproteobacteria</taxon>
        <taxon>Cellvibrionales</taxon>
        <taxon>Halieaceae</taxon>
        <taxon>Halioglobus</taxon>
    </lineage>
</organism>
<feature type="transmembrane region" description="Helical" evidence="1">
    <location>
        <begin position="30"/>
        <end position="50"/>
    </location>
</feature>
<accession>A0AAP8SM60</accession>
<dbReference type="Proteomes" id="UP000235162">
    <property type="component" value="Unassembled WGS sequence"/>
</dbReference>
<feature type="transmembrane region" description="Helical" evidence="1">
    <location>
        <begin position="6"/>
        <end position="23"/>
    </location>
</feature>
<keyword evidence="1" id="KW-0812">Transmembrane</keyword>
<comment type="caution">
    <text evidence="2">The sequence shown here is derived from an EMBL/GenBank/DDBJ whole genome shotgun (WGS) entry which is preliminary data.</text>
</comment>
<dbReference type="AlphaFoldDB" id="A0AAP8SM60"/>
<dbReference type="KEGG" id="hja:BST95_01895"/>
<evidence type="ECO:0000256" key="1">
    <source>
        <dbReference type="SAM" id="Phobius"/>
    </source>
</evidence>
<gene>
    <name evidence="2" type="ORF">C0029_16160</name>
</gene>
<dbReference type="RefSeq" id="WP_084197925.1">
    <property type="nucleotide sequence ID" value="NZ_BMYL01000004.1"/>
</dbReference>
<keyword evidence="1" id="KW-0472">Membrane</keyword>
<dbReference type="EMBL" id="PKUR01000004">
    <property type="protein sequence ID" value="PLW85066.1"/>
    <property type="molecule type" value="Genomic_DNA"/>
</dbReference>
<feature type="transmembrane region" description="Helical" evidence="1">
    <location>
        <begin position="62"/>
        <end position="79"/>
    </location>
</feature>
<proteinExistence type="predicted"/>
<sequence>MSTNKWIALAVYAGLAIYGIGFASPEAAKIVMYIFIALPIIHVLEFLLVLKVLKSAGGSMGGHFLQTLIFGYVHWLPIWKTTRQ</sequence>
<evidence type="ECO:0000313" key="2">
    <source>
        <dbReference type="EMBL" id="PLW85066.1"/>
    </source>
</evidence>
<name>A0AAP8SM60_9GAMM</name>
<evidence type="ECO:0008006" key="4">
    <source>
        <dbReference type="Google" id="ProtNLM"/>
    </source>
</evidence>
<reference evidence="2 3" key="1">
    <citation type="submission" date="2018-01" db="EMBL/GenBank/DDBJ databases">
        <title>The draft genome sequence of Halioglobus japonicus S1-36.</title>
        <authorList>
            <person name="Du Z.-J."/>
            <person name="Shi M.-J."/>
        </authorList>
    </citation>
    <scope>NUCLEOTIDE SEQUENCE [LARGE SCALE GENOMIC DNA]</scope>
    <source>
        <strain evidence="2 3">S1-36</strain>
    </source>
</reference>